<sequence length="762" mass="85055">MPPSRSNNTCSQCRARKVRCRGGPDVCANCRRLQFHCSFGGHDASTVPQDTAPLPAQDDRPAKKRQSRACLQCRAGKSKCSGEHPACASCRDRAKPCTYPETKRSRRDDCPNMVEASSHTSAASGQPSDGVNVSPVTASFMASHSATGPTASENMMPRSHVSSAGSASWIQSAFNSMDVDALLPEAGRVLSLPPLREQLQLINDFFRHIHPLPAASFLNELSITHRCLASTLDPVLLRAICSISAMSLKYNKYYPVQTTVWVQEAENTIWQTIERPTVFKTQALLLIVLYHMEIGNFEKAYMLLSMVSRFASALRLHYERIDLSHLSQEIRRRLMWSVMLVDSYFSIGLPEAETCTHEFTYLKLPCAEEDFHTEHPPSFSEPSLEPEHQLQSPSMALDGVQEAGLLELYIRQAMLKRDIMKFTRHALAQGHISAAQLIAAVDGLYARLHAVKPWPYDSSRLEGYKRSRWLLRYVINHLSWHQCYCDLKRLFLSGYREAAPDAVLAACPPEYVHKAAATCLEHAQEIIRVLSDLDNLRVDIVAVPLDIVIGGYHASRLLLFLSRSSLLPAGQNIMFEDAYRAAVQMLTTLRRLEHNCSVTMQHTVRDLESVIDKYSQSTHTRTRESSDEEEQMSGRTQQPRYARAVQRHKSLGVHSALRRARFDDESSDTMEMDHGTALSVQAASLLPAAARGCPETPKESSGARGSWPTAQPRPQCPCGATADDREPLRRRHAPQPVASTEPPARRRGIRHGALQYGDVGIL</sequence>
<dbReference type="OrthoDB" id="2563500at2759"/>
<dbReference type="GO" id="GO:0005634">
    <property type="term" value="C:nucleus"/>
    <property type="evidence" value="ECO:0007669"/>
    <property type="project" value="UniProtKB-SubCell"/>
</dbReference>
<keyword evidence="3" id="KW-0805">Transcription regulation</keyword>
<feature type="domain" description="Zn(2)-C6 fungal-type" evidence="8">
    <location>
        <begin position="69"/>
        <end position="99"/>
    </location>
</feature>
<keyword evidence="2" id="KW-0479">Metal-binding</keyword>
<dbReference type="GeneID" id="81351497"/>
<feature type="compositionally biased region" description="Basic and acidic residues" evidence="7">
    <location>
        <begin position="98"/>
        <end position="110"/>
    </location>
</feature>
<comment type="subcellular location">
    <subcellularLocation>
        <location evidence="1">Nucleus</location>
    </subcellularLocation>
</comment>
<dbReference type="PROSITE" id="PS50048">
    <property type="entry name" value="ZN2_CY6_FUNGAL_2"/>
    <property type="match status" value="2"/>
</dbReference>
<evidence type="ECO:0000256" key="3">
    <source>
        <dbReference type="ARBA" id="ARBA00023015"/>
    </source>
</evidence>
<dbReference type="PANTHER" id="PTHR47338">
    <property type="entry name" value="ZN(II)2CYS6 TRANSCRIPTION FACTOR (EUROFUNG)-RELATED"/>
    <property type="match status" value="1"/>
</dbReference>
<organism evidence="9 10">
    <name type="scientific">Penicillium argentinense</name>
    <dbReference type="NCBI Taxonomy" id="1131581"/>
    <lineage>
        <taxon>Eukaryota</taxon>
        <taxon>Fungi</taxon>
        <taxon>Dikarya</taxon>
        <taxon>Ascomycota</taxon>
        <taxon>Pezizomycotina</taxon>
        <taxon>Eurotiomycetes</taxon>
        <taxon>Eurotiomycetidae</taxon>
        <taxon>Eurotiales</taxon>
        <taxon>Aspergillaceae</taxon>
        <taxon>Penicillium</taxon>
    </lineage>
</organism>
<dbReference type="InterPro" id="IPR036864">
    <property type="entry name" value="Zn2-C6_fun-type_DNA-bd_sf"/>
</dbReference>
<feature type="region of interest" description="Disordered" evidence="7">
    <location>
        <begin position="98"/>
        <end position="134"/>
    </location>
</feature>
<feature type="domain" description="Zn(2)-C6 fungal-type" evidence="8">
    <location>
        <begin position="9"/>
        <end position="39"/>
    </location>
</feature>
<dbReference type="AlphaFoldDB" id="A0A9W9G4E0"/>
<feature type="region of interest" description="Disordered" evidence="7">
    <location>
        <begin position="691"/>
        <end position="762"/>
    </location>
</feature>
<dbReference type="GO" id="GO:0006351">
    <property type="term" value="P:DNA-templated transcription"/>
    <property type="evidence" value="ECO:0007669"/>
    <property type="project" value="InterPro"/>
</dbReference>
<evidence type="ECO:0000256" key="1">
    <source>
        <dbReference type="ARBA" id="ARBA00004123"/>
    </source>
</evidence>
<evidence type="ECO:0000313" key="9">
    <source>
        <dbReference type="EMBL" id="KAJ5111969.1"/>
    </source>
</evidence>
<gene>
    <name evidence="9" type="ORF">N7532_000014</name>
</gene>
<dbReference type="InterPro" id="IPR001138">
    <property type="entry name" value="Zn2Cys6_DnaBD"/>
</dbReference>
<feature type="compositionally biased region" description="Polar residues" evidence="7">
    <location>
        <begin position="115"/>
        <end position="134"/>
    </location>
</feature>
<evidence type="ECO:0000256" key="7">
    <source>
        <dbReference type="SAM" id="MobiDB-lite"/>
    </source>
</evidence>
<keyword evidence="6" id="KW-0539">Nucleus</keyword>
<accession>A0A9W9G4E0</accession>
<protein>
    <submittedName>
        <fullName evidence="9">Alkaline-phosphatase-like protein</fullName>
    </submittedName>
</protein>
<dbReference type="RefSeq" id="XP_056479742.1">
    <property type="nucleotide sequence ID" value="XM_056612518.1"/>
</dbReference>
<dbReference type="SUPFAM" id="SSF57701">
    <property type="entry name" value="Zn2/Cys6 DNA-binding domain"/>
    <property type="match status" value="2"/>
</dbReference>
<keyword evidence="5" id="KW-0804">Transcription</keyword>
<dbReference type="SMART" id="SM00066">
    <property type="entry name" value="GAL4"/>
    <property type="match status" value="2"/>
</dbReference>
<dbReference type="Gene3D" id="4.10.240.10">
    <property type="entry name" value="Zn(2)-C6 fungal-type DNA-binding domain"/>
    <property type="match status" value="2"/>
</dbReference>
<feature type="compositionally biased region" description="Basic residues" evidence="7">
    <location>
        <begin position="645"/>
        <end position="659"/>
    </location>
</feature>
<evidence type="ECO:0000259" key="8">
    <source>
        <dbReference type="PROSITE" id="PS50048"/>
    </source>
</evidence>
<keyword evidence="4" id="KW-0238">DNA-binding</keyword>
<dbReference type="Pfam" id="PF00172">
    <property type="entry name" value="Zn_clus"/>
    <property type="match status" value="2"/>
</dbReference>
<evidence type="ECO:0000256" key="5">
    <source>
        <dbReference type="ARBA" id="ARBA00023163"/>
    </source>
</evidence>
<proteinExistence type="predicted"/>
<keyword evidence="10" id="KW-1185">Reference proteome</keyword>
<evidence type="ECO:0000256" key="2">
    <source>
        <dbReference type="ARBA" id="ARBA00022723"/>
    </source>
</evidence>
<feature type="region of interest" description="Disordered" evidence="7">
    <location>
        <begin position="613"/>
        <end position="671"/>
    </location>
</feature>
<dbReference type="EMBL" id="JAPQKI010000001">
    <property type="protein sequence ID" value="KAJ5111969.1"/>
    <property type="molecule type" value="Genomic_DNA"/>
</dbReference>
<evidence type="ECO:0000256" key="4">
    <source>
        <dbReference type="ARBA" id="ARBA00023125"/>
    </source>
</evidence>
<evidence type="ECO:0000313" key="10">
    <source>
        <dbReference type="Proteomes" id="UP001149074"/>
    </source>
</evidence>
<dbReference type="PROSITE" id="PS00463">
    <property type="entry name" value="ZN2_CY6_FUNGAL_1"/>
    <property type="match status" value="2"/>
</dbReference>
<dbReference type="GO" id="GO:0008270">
    <property type="term" value="F:zinc ion binding"/>
    <property type="evidence" value="ECO:0007669"/>
    <property type="project" value="InterPro"/>
</dbReference>
<evidence type="ECO:0000256" key="6">
    <source>
        <dbReference type="ARBA" id="ARBA00023242"/>
    </source>
</evidence>
<reference evidence="9" key="1">
    <citation type="submission" date="2022-11" db="EMBL/GenBank/DDBJ databases">
        <authorList>
            <person name="Petersen C."/>
        </authorList>
    </citation>
    <scope>NUCLEOTIDE SEQUENCE</scope>
    <source>
        <strain evidence="9">IBT 30761</strain>
    </source>
</reference>
<dbReference type="InterPro" id="IPR007219">
    <property type="entry name" value="XnlR_reg_dom"/>
</dbReference>
<name>A0A9W9G4E0_9EURO</name>
<comment type="caution">
    <text evidence="9">The sequence shown here is derived from an EMBL/GenBank/DDBJ whole genome shotgun (WGS) entry which is preliminary data.</text>
</comment>
<dbReference type="Proteomes" id="UP001149074">
    <property type="component" value="Unassembled WGS sequence"/>
</dbReference>
<dbReference type="Pfam" id="PF04082">
    <property type="entry name" value="Fungal_trans"/>
    <property type="match status" value="1"/>
</dbReference>
<dbReference type="InterPro" id="IPR050815">
    <property type="entry name" value="TF_fung"/>
</dbReference>
<dbReference type="CDD" id="cd12148">
    <property type="entry name" value="fungal_TF_MHR"/>
    <property type="match status" value="1"/>
</dbReference>
<dbReference type="GO" id="GO:0000981">
    <property type="term" value="F:DNA-binding transcription factor activity, RNA polymerase II-specific"/>
    <property type="evidence" value="ECO:0007669"/>
    <property type="project" value="InterPro"/>
</dbReference>
<dbReference type="GO" id="GO:0003677">
    <property type="term" value="F:DNA binding"/>
    <property type="evidence" value="ECO:0007669"/>
    <property type="project" value="UniProtKB-KW"/>
</dbReference>
<reference evidence="9" key="2">
    <citation type="journal article" date="2023" name="IMA Fungus">
        <title>Comparative genomic study of the Penicillium genus elucidates a diverse pangenome and 15 lateral gene transfer events.</title>
        <authorList>
            <person name="Petersen C."/>
            <person name="Sorensen T."/>
            <person name="Nielsen M.R."/>
            <person name="Sondergaard T.E."/>
            <person name="Sorensen J.L."/>
            <person name="Fitzpatrick D.A."/>
            <person name="Frisvad J.C."/>
            <person name="Nielsen K.L."/>
        </authorList>
    </citation>
    <scope>NUCLEOTIDE SEQUENCE</scope>
    <source>
        <strain evidence="9">IBT 30761</strain>
    </source>
</reference>
<dbReference type="CDD" id="cd00067">
    <property type="entry name" value="GAL4"/>
    <property type="match status" value="2"/>
</dbReference>
<dbReference type="PANTHER" id="PTHR47338:SF7">
    <property type="entry name" value="ZN(II)2CYS6 TRANSCRIPTION FACTOR (EUROFUNG)"/>
    <property type="match status" value="1"/>
</dbReference>